<proteinExistence type="predicted"/>
<accession>A0A499UZL0</accession>
<dbReference type="Gene3D" id="1.10.1660.10">
    <property type="match status" value="1"/>
</dbReference>
<dbReference type="EMBL" id="AP019620">
    <property type="protein sequence ID" value="BBJ45508.1"/>
    <property type="molecule type" value="Genomic_DNA"/>
</dbReference>
<feature type="compositionally biased region" description="Low complexity" evidence="1">
    <location>
        <begin position="130"/>
        <end position="147"/>
    </location>
</feature>
<evidence type="ECO:0000313" key="2">
    <source>
        <dbReference type="EMBL" id="BBJ45508.1"/>
    </source>
</evidence>
<sequence>MIAPTRRAGQRWYDTERLYRVALIELWRTTGLIGVEPIAEMLGDGPARREAVPELIAECERRRAELDEALDYPNRVRGCRYEGGPERCPGFHALVSLPGQDTPPGDATSGGGAVGGRAQGQDPRGIRSGAAAAATARQPADTANAAV</sequence>
<protein>
    <recommendedName>
        <fullName evidence="4">HTH merR-type domain-containing protein</fullName>
    </recommendedName>
</protein>
<evidence type="ECO:0000256" key="1">
    <source>
        <dbReference type="SAM" id="MobiDB-lite"/>
    </source>
</evidence>
<dbReference type="AlphaFoldDB" id="A0A499UZL0"/>
<organism evidence="2 3">
    <name type="scientific">Streptomyces antimycoticus</name>
    <dbReference type="NCBI Taxonomy" id="68175"/>
    <lineage>
        <taxon>Bacteria</taxon>
        <taxon>Bacillati</taxon>
        <taxon>Actinomycetota</taxon>
        <taxon>Actinomycetes</taxon>
        <taxon>Kitasatosporales</taxon>
        <taxon>Streptomycetaceae</taxon>
        <taxon>Streptomyces</taxon>
        <taxon>Streptomyces violaceusniger group</taxon>
    </lineage>
</organism>
<dbReference type="InterPro" id="IPR009061">
    <property type="entry name" value="DNA-bd_dom_put_sf"/>
</dbReference>
<feature type="compositionally biased region" description="Gly residues" evidence="1">
    <location>
        <begin position="108"/>
        <end position="118"/>
    </location>
</feature>
<evidence type="ECO:0008006" key="4">
    <source>
        <dbReference type="Google" id="ProtNLM"/>
    </source>
</evidence>
<gene>
    <name evidence="2" type="ORF">SSPO_082260</name>
</gene>
<dbReference type="Proteomes" id="UP000463951">
    <property type="component" value="Chromosome"/>
</dbReference>
<dbReference type="SUPFAM" id="SSF46955">
    <property type="entry name" value="Putative DNA-binding domain"/>
    <property type="match status" value="1"/>
</dbReference>
<evidence type="ECO:0000313" key="3">
    <source>
        <dbReference type="Proteomes" id="UP000463951"/>
    </source>
</evidence>
<name>A0A499UZL0_9ACTN</name>
<feature type="region of interest" description="Disordered" evidence="1">
    <location>
        <begin position="96"/>
        <end position="147"/>
    </location>
</feature>
<reference evidence="2 3" key="1">
    <citation type="journal article" date="2020" name="Int. J. Syst. Evol. Microbiol.">
        <title>Reclassification of Streptomyces castelarensis and Streptomyces sporoclivatus as later heterotypic synonyms of Streptomyces antimycoticus.</title>
        <authorList>
            <person name="Komaki H."/>
            <person name="Tamura T."/>
        </authorList>
    </citation>
    <scope>NUCLEOTIDE SEQUENCE [LARGE SCALE GENOMIC DNA]</scope>
    <source>
        <strain evidence="2 3">NBRC 100767</strain>
    </source>
</reference>